<dbReference type="EMBL" id="CM042015">
    <property type="protein sequence ID" value="KAI3709507.1"/>
    <property type="molecule type" value="Genomic_DNA"/>
</dbReference>
<gene>
    <name evidence="1" type="ORF">L2E82_39269</name>
</gene>
<proteinExistence type="predicted"/>
<evidence type="ECO:0000313" key="1">
    <source>
        <dbReference type="EMBL" id="KAI3709507.1"/>
    </source>
</evidence>
<name>A0ACB9AH11_CICIN</name>
<keyword evidence="2" id="KW-1185">Reference proteome</keyword>
<sequence>MVKAGVDDGACVVAVAERSGDVRHEVRLWVIASRVKETEEMGSLRTIEGEETKLGCGLLDYSSQEPTRRNRFSDRQYFGWKTPVKHLRCLSLDLPRHSSTQI</sequence>
<accession>A0ACB9AH11</accession>
<dbReference type="Proteomes" id="UP001055811">
    <property type="component" value="Linkage Group LG07"/>
</dbReference>
<protein>
    <submittedName>
        <fullName evidence="1">Uncharacterized protein</fullName>
    </submittedName>
</protein>
<evidence type="ECO:0000313" key="2">
    <source>
        <dbReference type="Proteomes" id="UP001055811"/>
    </source>
</evidence>
<reference evidence="2" key="1">
    <citation type="journal article" date="2022" name="Mol. Ecol. Resour.">
        <title>The genomes of chicory, endive, great burdock and yacon provide insights into Asteraceae palaeo-polyploidization history and plant inulin production.</title>
        <authorList>
            <person name="Fan W."/>
            <person name="Wang S."/>
            <person name="Wang H."/>
            <person name="Wang A."/>
            <person name="Jiang F."/>
            <person name="Liu H."/>
            <person name="Zhao H."/>
            <person name="Xu D."/>
            <person name="Zhang Y."/>
        </authorList>
    </citation>
    <scope>NUCLEOTIDE SEQUENCE [LARGE SCALE GENOMIC DNA]</scope>
    <source>
        <strain evidence="2">cv. Punajuju</strain>
    </source>
</reference>
<reference evidence="1 2" key="2">
    <citation type="journal article" date="2022" name="Mol. Ecol. Resour.">
        <title>The genomes of chicory, endive, great burdock and yacon provide insights into Asteraceae paleo-polyploidization history and plant inulin production.</title>
        <authorList>
            <person name="Fan W."/>
            <person name="Wang S."/>
            <person name="Wang H."/>
            <person name="Wang A."/>
            <person name="Jiang F."/>
            <person name="Liu H."/>
            <person name="Zhao H."/>
            <person name="Xu D."/>
            <person name="Zhang Y."/>
        </authorList>
    </citation>
    <scope>NUCLEOTIDE SEQUENCE [LARGE SCALE GENOMIC DNA]</scope>
    <source>
        <strain evidence="2">cv. Punajuju</strain>
        <tissue evidence="1">Leaves</tissue>
    </source>
</reference>
<organism evidence="1 2">
    <name type="scientific">Cichorium intybus</name>
    <name type="common">Chicory</name>
    <dbReference type="NCBI Taxonomy" id="13427"/>
    <lineage>
        <taxon>Eukaryota</taxon>
        <taxon>Viridiplantae</taxon>
        <taxon>Streptophyta</taxon>
        <taxon>Embryophyta</taxon>
        <taxon>Tracheophyta</taxon>
        <taxon>Spermatophyta</taxon>
        <taxon>Magnoliopsida</taxon>
        <taxon>eudicotyledons</taxon>
        <taxon>Gunneridae</taxon>
        <taxon>Pentapetalae</taxon>
        <taxon>asterids</taxon>
        <taxon>campanulids</taxon>
        <taxon>Asterales</taxon>
        <taxon>Asteraceae</taxon>
        <taxon>Cichorioideae</taxon>
        <taxon>Cichorieae</taxon>
        <taxon>Cichoriinae</taxon>
        <taxon>Cichorium</taxon>
    </lineage>
</organism>
<comment type="caution">
    <text evidence="1">The sequence shown here is derived from an EMBL/GenBank/DDBJ whole genome shotgun (WGS) entry which is preliminary data.</text>
</comment>